<reference evidence="8 9" key="1">
    <citation type="submission" date="2024-06" db="EMBL/GenBank/DDBJ databases">
        <title>The Natural Products Discovery Center: Release of the First 8490 Sequenced Strains for Exploring Actinobacteria Biosynthetic Diversity.</title>
        <authorList>
            <person name="Kalkreuter E."/>
            <person name="Kautsar S.A."/>
            <person name="Yang D."/>
            <person name="Bader C.D."/>
            <person name="Teijaro C.N."/>
            <person name="Fluegel L."/>
            <person name="Davis C.M."/>
            <person name="Simpson J.R."/>
            <person name="Lauterbach L."/>
            <person name="Steele A.D."/>
            <person name="Gui C."/>
            <person name="Meng S."/>
            <person name="Li G."/>
            <person name="Viehrig K."/>
            <person name="Ye F."/>
            <person name="Su P."/>
            <person name="Kiefer A.F."/>
            <person name="Nichols A."/>
            <person name="Cepeda A.J."/>
            <person name="Yan W."/>
            <person name="Fan B."/>
            <person name="Jiang Y."/>
            <person name="Adhikari A."/>
            <person name="Zheng C.-J."/>
            <person name="Schuster L."/>
            <person name="Cowan T.M."/>
            <person name="Smanski M.J."/>
            <person name="Chevrette M.G."/>
            <person name="De Carvalho L.P.S."/>
            <person name="Shen B."/>
        </authorList>
    </citation>
    <scope>NUCLEOTIDE SEQUENCE [LARGE SCALE GENOMIC DNA]</scope>
    <source>
        <strain evidence="8 9">NPDC050100</strain>
    </source>
</reference>
<gene>
    <name evidence="8" type="ORF">AB0I59_00050</name>
</gene>
<protein>
    <submittedName>
        <fullName evidence="8">Tyrosine-type recombinase/integrase</fullName>
    </submittedName>
</protein>
<dbReference type="Pfam" id="PF00589">
    <property type="entry name" value="Phage_integrase"/>
    <property type="match status" value="1"/>
</dbReference>
<accession>A0ABV3G5S6</accession>
<dbReference type="InterPro" id="IPR013762">
    <property type="entry name" value="Integrase-like_cat_sf"/>
</dbReference>
<dbReference type="InterPro" id="IPR050090">
    <property type="entry name" value="Tyrosine_recombinase_XerCD"/>
</dbReference>
<keyword evidence="3 5" id="KW-0238">DNA-binding</keyword>
<dbReference type="InterPro" id="IPR044068">
    <property type="entry name" value="CB"/>
</dbReference>
<evidence type="ECO:0000256" key="3">
    <source>
        <dbReference type="ARBA" id="ARBA00023125"/>
    </source>
</evidence>
<evidence type="ECO:0000256" key="4">
    <source>
        <dbReference type="ARBA" id="ARBA00023172"/>
    </source>
</evidence>
<dbReference type="PROSITE" id="PS51898">
    <property type="entry name" value="TYR_RECOMBINASE"/>
    <property type="match status" value="1"/>
</dbReference>
<keyword evidence="4" id="KW-0233">DNA recombination</keyword>
<dbReference type="PROSITE" id="PS51900">
    <property type="entry name" value="CB"/>
    <property type="match status" value="1"/>
</dbReference>
<dbReference type="Gene3D" id="1.10.443.10">
    <property type="entry name" value="Intergrase catalytic core"/>
    <property type="match status" value="1"/>
</dbReference>
<dbReference type="PANTHER" id="PTHR30349">
    <property type="entry name" value="PHAGE INTEGRASE-RELATED"/>
    <property type="match status" value="1"/>
</dbReference>
<comment type="caution">
    <text evidence="8">The sequence shown here is derived from an EMBL/GenBank/DDBJ whole genome shotgun (WGS) entry which is preliminary data.</text>
</comment>
<dbReference type="InterPro" id="IPR004107">
    <property type="entry name" value="Integrase_SAM-like_N"/>
</dbReference>
<dbReference type="CDD" id="cd01189">
    <property type="entry name" value="INT_ICEBs1_C_like"/>
    <property type="match status" value="1"/>
</dbReference>
<dbReference type="Pfam" id="PF26003">
    <property type="entry name" value="Integrase_N_phage"/>
    <property type="match status" value="1"/>
</dbReference>
<dbReference type="InterPro" id="IPR010998">
    <property type="entry name" value="Integrase_recombinase_N"/>
</dbReference>
<keyword evidence="9" id="KW-1185">Reference proteome</keyword>
<feature type="domain" description="Core-binding (CB)" evidence="7">
    <location>
        <begin position="69"/>
        <end position="150"/>
    </location>
</feature>
<evidence type="ECO:0000256" key="2">
    <source>
        <dbReference type="ARBA" id="ARBA00022908"/>
    </source>
</evidence>
<evidence type="ECO:0000256" key="5">
    <source>
        <dbReference type="PROSITE-ProRule" id="PRU01248"/>
    </source>
</evidence>
<feature type="domain" description="Tyr recombinase" evidence="6">
    <location>
        <begin position="217"/>
        <end position="418"/>
    </location>
</feature>
<name>A0ABV3G5S6_MICGL</name>
<dbReference type="RefSeq" id="WP_358128475.1">
    <property type="nucleotide sequence ID" value="NZ_JBFALK010000001.1"/>
</dbReference>
<evidence type="ECO:0000313" key="9">
    <source>
        <dbReference type="Proteomes" id="UP001551675"/>
    </source>
</evidence>
<evidence type="ECO:0000313" key="8">
    <source>
        <dbReference type="EMBL" id="MEV0966994.1"/>
    </source>
</evidence>
<proteinExistence type="inferred from homology"/>
<organism evidence="8 9">
    <name type="scientific">Microtetraspora glauca</name>
    <dbReference type="NCBI Taxonomy" id="1996"/>
    <lineage>
        <taxon>Bacteria</taxon>
        <taxon>Bacillati</taxon>
        <taxon>Actinomycetota</taxon>
        <taxon>Actinomycetes</taxon>
        <taxon>Streptosporangiales</taxon>
        <taxon>Streptosporangiaceae</taxon>
        <taxon>Microtetraspora</taxon>
    </lineage>
</organism>
<dbReference type="Pfam" id="PF14659">
    <property type="entry name" value="Phage_int_SAM_3"/>
    <property type="match status" value="1"/>
</dbReference>
<dbReference type="InterPro" id="IPR058717">
    <property type="entry name" value="Phage_L5_Integrase_N"/>
</dbReference>
<sequence length="436" mass="48693">MANRDGHRRFGNIRKRESGRYQIRYPGPDGRIRTGAETYERKSDAERALSLIEAQIIKGEWTDPGRGKVKLRDYAENWISQRPALRPRTVDLYRWLLNKHITPYLGAAQLGKLSMAMIRQWRADLLGNGVSVSVAAKAYRLLRAVLTTAAEEDHIIPRNPCRIRGAGDEHPAERPVLTVAQVFDLADRVGRRPVGNVRKLKNGAYRLRFQRHGEMRTHPEIFATRGEAERALWKMGADGRADCTHDRRFRALVLLATFASLRWGEVSALRRGDLDLEAGTVRIRAAFVERSTGELVLGPPKSKAGRRAVGIPEGIIPALREHLATYVQDEPGALVFPGAKGGPLRRSGFNTRTRWVDVVKDMGMPGLHFHDLRHTGNMLAAESGAGLKDLMARMGHDNVRAAMIYQHAVRGADKVITDAINKQLQTRDVADEMPAG</sequence>
<evidence type="ECO:0000259" key="7">
    <source>
        <dbReference type="PROSITE" id="PS51900"/>
    </source>
</evidence>
<evidence type="ECO:0000256" key="1">
    <source>
        <dbReference type="ARBA" id="ARBA00008857"/>
    </source>
</evidence>
<dbReference type="InterPro" id="IPR011010">
    <property type="entry name" value="DNA_brk_join_enz"/>
</dbReference>
<dbReference type="PANTHER" id="PTHR30349:SF64">
    <property type="entry name" value="PROPHAGE INTEGRASE INTD-RELATED"/>
    <property type="match status" value="1"/>
</dbReference>
<keyword evidence="2" id="KW-0229">DNA integration</keyword>
<dbReference type="Proteomes" id="UP001551675">
    <property type="component" value="Unassembled WGS sequence"/>
</dbReference>
<dbReference type="Gene3D" id="1.10.150.130">
    <property type="match status" value="1"/>
</dbReference>
<dbReference type="InterPro" id="IPR002104">
    <property type="entry name" value="Integrase_catalytic"/>
</dbReference>
<dbReference type="EMBL" id="JBFALK010000001">
    <property type="protein sequence ID" value="MEV0966994.1"/>
    <property type="molecule type" value="Genomic_DNA"/>
</dbReference>
<dbReference type="SUPFAM" id="SSF56349">
    <property type="entry name" value="DNA breaking-rejoining enzymes"/>
    <property type="match status" value="2"/>
</dbReference>
<evidence type="ECO:0000259" key="6">
    <source>
        <dbReference type="PROSITE" id="PS51898"/>
    </source>
</evidence>
<comment type="similarity">
    <text evidence="1">Belongs to the 'phage' integrase family.</text>
</comment>